<sequence length="342" mass="37859">MATRLLVLLLLAAAALMAVEVYHGQVVKFGNLTVVYSVYEIPAVRVELNGCVYYVVRGHDPKIVDMWSRTQKDLAEFHNFTERWQREFEFKTWPLIADELRSANYSGYLDFYYCCGPLVNKSIAERLSKSSRWVNRTVSLADAVNKTLRAAGLDVRGVYINVWQGFISVEAFTDPRRGLSQYAKVKGDLDSVFKAYKDLKLLAIINIKEAPASSPYVVGLDLESVKEKLAGLKEAIFQAYRERGVDVNPIDVVTGIGAREGLYLVLIAPPNETDFLKALTEKSAKGLGACPNGSVVIFFKTGARELVGVSIPWHLAALEVATIAAATSATVYVVKKKLTKPK</sequence>
<dbReference type="BioCyc" id="PSP1104324:GJSN-1472-MONOMER"/>
<protein>
    <submittedName>
        <fullName evidence="1">Uncharacterized protein</fullName>
    </submittedName>
</protein>
<dbReference type="KEGG" id="pyr:P186_1497"/>
<dbReference type="AlphaFoldDB" id="G7VEV4"/>
<dbReference type="RefSeq" id="WP_014288746.1">
    <property type="nucleotide sequence ID" value="NC_016645.1"/>
</dbReference>
<evidence type="ECO:0000313" key="2">
    <source>
        <dbReference type="Proteomes" id="UP000005867"/>
    </source>
</evidence>
<dbReference type="HOGENOM" id="CLU_838428_0_0_2"/>
<dbReference type="eggNOG" id="arCOG09787">
    <property type="taxonomic scope" value="Archaea"/>
</dbReference>
<dbReference type="OrthoDB" id="28401at2157"/>
<dbReference type="Proteomes" id="UP000005867">
    <property type="component" value="Chromosome"/>
</dbReference>
<reference evidence="1 2" key="1">
    <citation type="journal article" date="2012" name="J. Bacteriol.">
        <title>Complete genome sequence of strain 1860, a crenarchaeon of the genus pyrobaculum able to grow with various electron acceptors.</title>
        <authorList>
            <person name="Mardanov A.V."/>
            <person name="Gumerov V.M."/>
            <person name="Slobodkina G.B."/>
            <person name="Beletsky A.V."/>
            <person name="Bonch-Osmolovskaya E.A."/>
            <person name="Ravin N.V."/>
            <person name="Skryabin K.G."/>
        </authorList>
    </citation>
    <scope>NUCLEOTIDE SEQUENCE [LARGE SCALE GENOMIC DNA]</scope>
    <source>
        <strain evidence="1 2">1860</strain>
    </source>
</reference>
<dbReference type="EMBL" id="CP003098">
    <property type="protein sequence ID" value="AET32920.1"/>
    <property type="molecule type" value="Genomic_DNA"/>
</dbReference>
<proteinExistence type="predicted"/>
<organism evidence="1 2">
    <name type="scientific">Pyrobaculum ferrireducens</name>
    <dbReference type="NCBI Taxonomy" id="1104324"/>
    <lineage>
        <taxon>Archaea</taxon>
        <taxon>Thermoproteota</taxon>
        <taxon>Thermoprotei</taxon>
        <taxon>Thermoproteales</taxon>
        <taxon>Thermoproteaceae</taxon>
        <taxon>Pyrobaculum</taxon>
    </lineage>
</organism>
<dbReference type="STRING" id="1104324.P186_1497"/>
<keyword evidence="2" id="KW-1185">Reference proteome</keyword>
<accession>G7VEV4</accession>
<name>G7VEV4_9CREN</name>
<dbReference type="GeneID" id="11595757"/>
<gene>
    <name evidence="1" type="ORF">P186_1497</name>
</gene>
<evidence type="ECO:0000313" key="1">
    <source>
        <dbReference type="EMBL" id="AET32920.1"/>
    </source>
</evidence>